<gene>
    <name evidence="4" type="ORF">AUP42_03460</name>
</gene>
<dbReference type="EC" id="2.7.7.65" evidence="1"/>
<dbReference type="CDD" id="cd01949">
    <property type="entry name" value="GGDEF"/>
    <property type="match status" value="1"/>
</dbReference>
<dbReference type="GO" id="GO:1902201">
    <property type="term" value="P:negative regulation of bacterial-type flagellum-dependent cell motility"/>
    <property type="evidence" value="ECO:0007669"/>
    <property type="project" value="TreeGrafter"/>
</dbReference>
<comment type="caution">
    <text evidence="4">The sequence shown here is derived from an EMBL/GenBank/DDBJ whole genome shotgun (WGS) entry which is preliminary data.</text>
</comment>
<evidence type="ECO:0000256" key="2">
    <source>
        <dbReference type="ARBA" id="ARBA00034247"/>
    </source>
</evidence>
<dbReference type="GO" id="GO:0043709">
    <property type="term" value="P:cell adhesion involved in single-species biofilm formation"/>
    <property type="evidence" value="ECO:0007669"/>
    <property type="project" value="TreeGrafter"/>
</dbReference>
<dbReference type="SUPFAM" id="SSF55073">
    <property type="entry name" value="Nucleotide cyclase"/>
    <property type="match status" value="1"/>
</dbReference>
<dbReference type="PROSITE" id="PS50887">
    <property type="entry name" value="GGDEF"/>
    <property type="match status" value="1"/>
</dbReference>
<dbReference type="Proteomes" id="UP000076335">
    <property type="component" value="Unassembled WGS sequence"/>
</dbReference>
<feature type="domain" description="GGDEF" evidence="3">
    <location>
        <begin position="208"/>
        <end position="342"/>
    </location>
</feature>
<protein>
    <recommendedName>
        <fullName evidence="1">diguanylate cyclase</fullName>
        <ecNumber evidence="1">2.7.7.65</ecNumber>
    </recommendedName>
</protein>
<organism evidence="4 5">
    <name type="scientific">Thalassospira lucentensis</name>
    <dbReference type="NCBI Taxonomy" id="168935"/>
    <lineage>
        <taxon>Bacteria</taxon>
        <taxon>Pseudomonadati</taxon>
        <taxon>Pseudomonadota</taxon>
        <taxon>Alphaproteobacteria</taxon>
        <taxon>Rhodospirillales</taxon>
        <taxon>Thalassospiraceae</taxon>
        <taxon>Thalassospira</taxon>
    </lineage>
</organism>
<dbReference type="InterPro" id="IPR043128">
    <property type="entry name" value="Rev_trsase/Diguanyl_cyclase"/>
</dbReference>
<evidence type="ECO:0000256" key="1">
    <source>
        <dbReference type="ARBA" id="ARBA00012528"/>
    </source>
</evidence>
<dbReference type="InterPro" id="IPR029787">
    <property type="entry name" value="Nucleotide_cyclase"/>
</dbReference>
<proteinExistence type="predicted"/>
<evidence type="ECO:0000313" key="5">
    <source>
        <dbReference type="Proteomes" id="UP000076335"/>
    </source>
</evidence>
<dbReference type="PANTHER" id="PTHR45138">
    <property type="entry name" value="REGULATORY COMPONENTS OF SENSORY TRANSDUCTION SYSTEM"/>
    <property type="match status" value="1"/>
</dbReference>
<dbReference type="AlphaFoldDB" id="A0A154L3M6"/>
<dbReference type="NCBIfam" id="TIGR00254">
    <property type="entry name" value="GGDEF"/>
    <property type="match status" value="1"/>
</dbReference>
<dbReference type="GO" id="GO:0052621">
    <property type="term" value="F:diguanylate cyclase activity"/>
    <property type="evidence" value="ECO:0007669"/>
    <property type="project" value="UniProtKB-EC"/>
</dbReference>
<dbReference type="SMART" id="SM00267">
    <property type="entry name" value="GGDEF"/>
    <property type="match status" value="1"/>
</dbReference>
<dbReference type="RefSeq" id="WP_062952615.1">
    <property type="nucleotide sequence ID" value="NZ_CP136684.1"/>
</dbReference>
<dbReference type="EMBL" id="LPVY01000021">
    <property type="protein sequence ID" value="KZB62033.1"/>
    <property type="molecule type" value="Genomic_DNA"/>
</dbReference>
<accession>A0A154L3M6</accession>
<evidence type="ECO:0000259" key="3">
    <source>
        <dbReference type="PROSITE" id="PS50887"/>
    </source>
</evidence>
<dbReference type="Pfam" id="PF00990">
    <property type="entry name" value="GGDEF"/>
    <property type="match status" value="1"/>
</dbReference>
<dbReference type="GO" id="GO:0005886">
    <property type="term" value="C:plasma membrane"/>
    <property type="evidence" value="ECO:0007669"/>
    <property type="project" value="TreeGrafter"/>
</dbReference>
<dbReference type="Gene3D" id="3.30.70.270">
    <property type="match status" value="1"/>
</dbReference>
<dbReference type="OrthoDB" id="9812260at2"/>
<reference evidence="4 5" key="1">
    <citation type="submission" date="2015-12" db="EMBL/GenBank/DDBJ databases">
        <title>Genome sequence of Thalassospira lucentensis MCCC 1A02072.</title>
        <authorList>
            <person name="Lu L."/>
            <person name="Lai Q."/>
            <person name="Shao Z."/>
            <person name="Qian P."/>
        </authorList>
    </citation>
    <scope>NUCLEOTIDE SEQUENCE [LARGE SCALE GENOMIC DNA]</scope>
    <source>
        <strain evidence="4 5">MCCC 1A02072</strain>
    </source>
</reference>
<sequence>MTATTKIANPRDIAHNVMTLVAELNLQPTPQVYHVFYSYLTDEIPELSQLIKVLIRNTQELDEETVFRIYHKFLGAHAMQQRLNLGVEGLQAAVERVEEAVHNVIRETEGFCEHLDNASDQLNADDVTLEVARDVTRGLSSATRDAHGRYSEFNGCLDEYHNEVRRVRSELELVRRDALTDTLTGIANRKNFDASLRDAVTTTMETGAPLSLLMIDIDHFKNFNDSHGHRAGDGVLKAVARVLVNSTKGADTVARYGGEEFSVILPDTTAENAAKLANKLRDNVSGQRIINKKTGKDFGKLTVSIGLTSYKLGENILEFVDRADGALYQAKQEGRNTCIMIQ</sequence>
<evidence type="ECO:0000313" key="4">
    <source>
        <dbReference type="EMBL" id="KZB62033.1"/>
    </source>
</evidence>
<comment type="catalytic activity">
    <reaction evidence="2">
        <text>2 GTP = 3',3'-c-di-GMP + 2 diphosphate</text>
        <dbReference type="Rhea" id="RHEA:24898"/>
        <dbReference type="ChEBI" id="CHEBI:33019"/>
        <dbReference type="ChEBI" id="CHEBI:37565"/>
        <dbReference type="ChEBI" id="CHEBI:58805"/>
        <dbReference type="EC" id="2.7.7.65"/>
    </reaction>
</comment>
<dbReference type="FunFam" id="3.30.70.270:FF:000001">
    <property type="entry name" value="Diguanylate cyclase domain protein"/>
    <property type="match status" value="1"/>
</dbReference>
<name>A0A154L3M6_9PROT</name>
<dbReference type="PANTHER" id="PTHR45138:SF9">
    <property type="entry name" value="DIGUANYLATE CYCLASE DGCM-RELATED"/>
    <property type="match status" value="1"/>
</dbReference>
<dbReference type="InterPro" id="IPR050469">
    <property type="entry name" value="Diguanylate_Cyclase"/>
</dbReference>
<dbReference type="InterPro" id="IPR000160">
    <property type="entry name" value="GGDEF_dom"/>
</dbReference>